<gene>
    <name evidence="8" type="ORF">HS088_TW15G00677</name>
</gene>
<evidence type="ECO:0000256" key="1">
    <source>
        <dbReference type="ARBA" id="ARBA00001954"/>
    </source>
</evidence>
<evidence type="ECO:0000256" key="2">
    <source>
        <dbReference type="ARBA" id="ARBA00006622"/>
    </source>
</evidence>
<dbReference type="PANTHER" id="PTHR22966">
    <property type="entry name" value="2-AMINOETHANETHIOL DIOXYGENASE"/>
    <property type="match status" value="1"/>
</dbReference>
<protein>
    <recommendedName>
        <fullName evidence="3">cysteine dioxygenase</fullName>
        <ecNumber evidence="3">1.13.11.20</ecNumber>
    </recommendedName>
</protein>
<evidence type="ECO:0000256" key="3">
    <source>
        <dbReference type="ARBA" id="ARBA00013133"/>
    </source>
</evidence>
<dbReference type="GO" id="GO:0070483">
    <property type="term" value="P:detection of hypoxia"/>
    <property type="evidence" value="ECO:0007669"/>
    <property type="project" value="UniProtKB-ARBA"/>
</dbReference>
<name>A0A7J7CM58_TRIWF</name>
<sequence length="291" mass="32462">MVQQRMNSTAGGVCITGIARRVFKKKERIVGHVHRTGIKKKEPSKIRQKQSVPLSVVHEGRLQELFHSCLDVFKGPGTVPAQYDVTTLCRILDNMTLEDVGLSRQISFFNTQNAVEEPPRVTTTTIYKCDNFSLSLFFLPATATIPLHNHPGMTVFSKLLVGSMHIKSYDWVDSVDESVPTSKLRPVSLKVDSVFTAPCDTSVLYPTTGGNIHSFTAITPCVVLDVLGPPYSKEDGRDCSFYKEYPYDSISNEAKPVEEGEEDMYSCLEEIKAPESSAMYFVEYFGPKVTE</sequence>
<comment type="catalytic activity">
    <reaction evidence="7">
        <text>L-cysteine + O2 = 3-sulfino-L-alanine + H(+)</text>
        <dbReference type="Rhea" id="RHEA:20441"/>
        <dbReference type="ChEBI" id="CHEBI:15378"/>
        <dbReference type="ChEBI" id="CHEBI:15379"/>
        <dbReference type="ChEBI" id="CHEBI:35235"/>
        <dbReference type="ChEBI" id="CHEBI:61085"/>
        <dbReference type="EC" id="1.13.11.20"/>
    </reaction>
    <physiologicalReaction direction="left-to-right" evidence="7">
        <dbReference type="Rhea" id="RHEA:20442"/>
    </physiologicalReaction>
</comment>
<comment type="cofactor">
    <cofactor evidence="1">
        <name>Fe(2+)</name>
        <dbReference type="ChEBI" id="CHEBI:29033"/>
    </cofactor>
</comment>
<organism evidence="8 9">
    <name type="scientific">Tripterygium wilfordii</name>
    <name type="common">Thunder God vine</name>
    <dbReference type="NCBI Taxonomy" id="458696"/>
    <lineage>
        <taxon>Eukaryota</taxon>
        <taxon>Viridiplantae</taxon>
        <taxon>Streptophyta</taxon>
        <taxon>Embryophyta</taxon>
        <taxon>Tracheophyta</taxon>
        <taxon>Spermatophyta</taxon>
        <taxon>Magnoliopsida</taxon>
        <taxon>eudicotyledons</taxon>
        <taxon>Gunneridae</taxon>
        <taxon>Pentapetalae</taxon>
        <taxon>rosids</taxon>
        <taxon>fabids</taxon>
        <taxon>Celastrales</taxon>
        <taxon>Celastraceae</taxon>
        <taxon>Tripterygium</taxon>
    </lineage>
</organism>
<dbReference type="InterPro" id="IPR014710">
    <property type="entry name" value="RmlC-like_jellyroll"/>
</dbReference>
<dbReference type="InterPro" id="IPR011051">
    <property type="entry name" value="RmlC_Cupin_sf"/>
</dbReference>
<evidence type="ECO:0000313" key="9">
    <source>
        <dbReference type="Proteomes" id="UP000593562"/>
    </source>
</evidence>
<comment type="similarity">
    <text evidence="2">Belongs to the cysteine dioxygenase family.</text>
</comment>
<dbReference type="EC" id="1.13.11.20" evidence="3"/>
<evidence type="ECO:0000313" key="8">
    <source>
        <dbReference type="EMBL" id="KAF5735177.1"/>
    </source>
</evidence>
<evidence type="ECO:0000256" key="5">
    <source>
        <dbReference type="ARBA" id="ARBA00023002"/>
    </source>
</evidence>
<evidence type="ECO:0000256" key="4">
    <source>
        <dbReference type="ARBA" id="ARBA00022723"/>
    </source>
</evidence>
<keyword evidence="5" id="KW-0560">Oxidoreductase</keyword>
<dbReference type="InterPro" id="IPR012864">
    <property type="entry name" value="PCO/ADO"/>
</dbReference>
<comment type="caution">
    <text evidence="8">The sequence shown here is derived from an EMBL/GenBank/DDBJ whole genome shotgun (WGS) entry which is preliminary data.</text>
</comment>
<dbReference type="GO" id="GO:0046872">
    <property type="term" value="F:metal ion binding"/>
    <property type="evidence" value="ECO:0007669"/>
    <property type="project" value="UniProtKB-KW"/>
</dbReference>
<dbReference type="GO" id="GO:0017172">
    <property type="term" value="F:cysteine dioxygenase activity"/>
    <property type="evidence" value="ECO:0007669"/>
    <property type="project" value="UniProtKB-EC"/>
</dbReference>
<reference evidence="8 9" key="1">
    <citation type="journal article" date="2020" name="Nat. Commun.">
        <title>Genome of Tripterygium wilfordii and identification of cytochrome P450 involved in triptolide biosynthesis.</title>
        <authorList>
            <person name="Tu L."/>
            <person name="Su P."/>
            <person name="Zhang Z."/>
            <person name="Gao L."/>
            <person name="Wang J."/>
            <person name="Hu T."/>
            <person name="Zhou J."/>
            <person name="Zhang Y."/>
            <person name="Zhao Y."/>
            <person name="Liu Y."/>
            <person name="Song Y."/>
            <person name="Tong Y."/>
            <person name="Lu Y."/>
            <person name="Yang J."/>
            <person name="Xu C."/>
            <person name="Jia M."/>
            <person name="Peters R.J."/>
            <person name="Huang L."/>
            <person name="Gao W."/>
        </authorList>
    </citation>
    <scope>NUCLEOTIDE SEQUENCE [LARGE SCALE GENOMIC DNA]</scope>
    <source>
        <strain evidence="9">cv. XIE 37</strain>
        <tissue evidence="8">Leaf</tissue>
    </source>
</reference>
<keyword evidence="6" id="KW-0408">Iron</keyword>
<keyword evidence="9" id="KW-1185">Reference proteome</keyword>
<dbReference type="EMBL" id="JAAARO010000015">
    <property type="protein sequence ID" value="KAF5735177.1"/>
    <property type="molecule type" value="Genomic_DNA"/>
</dbReference>
<dbReference type="Gene3D" id="2.60.120.10">
    <property type="entry name" value="Jelly Rolls"/>
    <property type="match status" value="1"/>
</dbReference>
<accession>A0A7J7CM58</accession>
<dbReference type="Pfam" id="PF07847">
    <property type="entry name" value="PCO_ADO"/>
    <property type="match status" value="1"/>
</dbReference>
<dbReference type="OrthoDB" id="271433at2759"/>
<dbReference type="SUPFAM" id="SSF51182">
    <property type="entry name" value="RmlC-like cupins"/>
    <property type="match status" value="1"/>
</dbReference>
<dbReference type="InParanoid" id="A0A7J7CM58"/>
<proteinExistence type="inferred from homology"/>
<dbReference type="AlphaFoldDB" id="A0A7J7CM58"/>
<dbReference type="CDD" id="cd20289">
    <property type="entry name" value="cupin_ADO"/>
    <property type="match status" value="1"/>
</dbReference>
<evidence type="ECO:0000256" key="7">
    <source>
        <dbReference type="ARBA" id="ARBA00024284"/>
    </source>
</evidence>
<keyword evidence="4" id="KW-0479">Metal-binding</keyword>
<dbReference type="PANTHER" id="PTHR22966:SF63">
    <property type="entry name" value="CYSTEINE DIOXYGENASE"/>
    <property type="match status" value="1"/>
</dbReference>
<evidence type="ECO:0000256" key="6">
    <source>
        <dbReference type="ARBA" id="ARBA00023004"/>
    </source>
</evidence>
<dbReference type="Proteomes" id="UP000593562">
    <property type="component" value="Unassembled WGS sequence"/>
</dbReference>